<evidence type="ECO:0000256" key="2">
    <source>
        <dbReference type="ARBA" id="ARBA00023004"/>
    </source>
</evidence>
<proteinExistence type="predicted"/>
<dbReference type="InterPro" id="IPR017896">
    <property type="entry name" value="4Fe4S_Fe-S-bd"/>
</dbReference>
<dbReference type="EMBL" id="JACRTA010000001">
    <property type="protein sequence ID" value="MBC8567574.1"/>
    <property type="molecule type" value="Genomic_DNA"/>
</dbReference>
<comment type="caution">
    <text evidence="5">The sequence shown here is derived from an EMBL/GenBank/DDBJ whole genome shotgun (WGS) entry which is preliminary data.</text>
</comment>
<evidence type="ECO:0000313" key="5">
    <source>
        <dbReference type="EMBL" id="MBC8567574.1"/>
    </source>
</evidence>
<feature type="domain" description="4Fe-4S ferredoxin-type" evidence="4">
    <location>
        <begin position="38"/>
        <end position="67"/>
    </location>
</feature>
<accession>A0A926E8A1</accession>
<dbReference type="Pfam" id="PF14697">
    <property type="entry name" value="Fer4_21"/>
    <property type="match status" value="1"/>
</dbReference>
<sequence>MNHKKQKRCALIDRTLCVACGCCTKTCPVSAVSLYKGMYALIDVEKCVGCGKCAKACPASIIQIKEVSI</sequence>
<keyword evidence="3" id="KW-0411">Iron-sulfur</keyword>
<keyword evidence="6" id="KW-1185">Reference proteome</keyword>
<dbReference type="PROSITE" id="PS51379">
    <property type="entry name" value="4FE4S_FER_2"/>
    <property type="match status" value="2"/>
</dbReference>
<dbReference type="AlphaFoldDB" id="A0A926E8A1"/>
<dbReference type="GO" id="GO:0051536">
    <property type="term" value="F:iron-sulfur cluster binding"/>
    <property type="evidence" value="ECO:0007669"/>
    <property type="project" value="UniProtKB-KW"/>
</dbReference>
<evidence type="ECO:0000259" key="4">
    <source>
        <dbReference type="PROSITE" id="PS51379"/>
    </source>
</evidence>
<dbReference type="Gene3D" id="3.30.70.20">
    <property type="match status" value="1"/>
</dbReference>
<protein>
    <submittedName>
        <fullName evidence="5">4Fe-4S binding protein</fullName>
    </submittedName>
</protein>
<name>A0A926E8A1_9FIRM</name>
<dbReference type="PROSITE" id="PS00198">
    <property type="entry name" value="4FE4S_FER_1"/>
    <property type="match status" value="1"/>
</dbReference>
<dbReference type="Proteomes" id="UP000610862">
    <property type="component" value="Unassembled WGS sequence"/>
</dbReference>
<gene>
    <name evidence="5" type="ORF">H8692_02210</name>
</gene>
<dbReference type="SUPFAM" id="SSF54862">
    <property type="entry name" value="4Fe-4S ferredoxins"/>
    <property type="match status" value="1"/>
</dbReference>
<evidence type="ECO:0000256" key="3">
    <source>
        <dbReference type="ARBA" id="ARBA00023014"/>
    </source>
</evidence>
<evidence type="ECO:0000256" key="1">
    <source>
        <dbReference type="ARBA" id="ARBA00022723"/>
    </source>
</evidence>
<keyword evidence="1" id="KW-0479">Metal-binding</keyword>
<feature type="domain" description="4Fe-4S ferredoxin-type" evidence="4">
    <location>
        <begin position="8"/>
        <end position="37"/>
    </location>
</feature>
<dbReference type="InterPro" id="IPR017900">
    <property type="entry name" value="4Fe4S_Fe_S_CS"/>
</dbReference>
<organism evidence="5 6">
    <name type="scientific">Lentihominibacter hominis</name>
    <dbReference type="NCBI Taxonomy" id="2763645"/>
    <lineage>
        <taxon>Bacteria</taxon>
        <taxon>Bacillati</taxon>
        <taxon>Bacillota</taxon>
        <taxon>Clostridia</taxon>
        <taxon>Peptostreptococcales</taxon>
        <taxon>Anaerovoracaceae</taxon>
        <taxon>Lentihominibacter</taxon>
    </lineage>
</organism>
<keyword evidence="2" id="KW-0408">Iron</keyword>
<dbReference type="RefSeq" id="WP_177267607.1">
    <property type="nucleotide sequence ID" value="NZ_JACRTA010000001.1"/>
</dbReference>
<reference evidence="5" key="1">
    <citation type="submission" date="2020-08" db="EMBL/GenBank/DDBJ databases">
        <title>Genome public.</title>
        <authorList>
            <person name="Liu C."/>
            <person name="Sun Q."/>
        </authorList>
    </citation>
    <scope>NUCLEOTIDE SEQUENCE</scope>
    <source>
        <strain evidence="5">NSJ-24</strain>
    </source>
</reference>
<evidence type="ECO:0000313" key="6">
    <source>
        <dbReference type="Proteomes" id="UP000610862"/>
    </source>
</evidence>
<dbReference type="GO" id="GO:0046872">
    <property type="term" value="F:metal ion binding"/>
    <property type="evidence" value="ECO:0007669"/>
    <property type="project" value="UniProtKB-KW"/>
</dbReference>